<sequence>MKLRLNKLTAGAGAALAEGGEVHQVPELRWTQTSYIQPQVHTFDRMLWNETGAHYTVDRYLDDCERRYGGIDSVLLWPTYPNLGLDERNQYDLIRLAELRGAIETFHARGVHVLLPYNPWDTATRRESTPDETTLAELSVQLQTDGVNGDTIQRVSRSFYAAGLAAGRALAIEPEGGGYPDTNTSADAAQWSATNWSPLGWGYCWLGTAKSDNETTVYLAAPGVDRAKWLEPQGRHLTHVTDRWRKRRVPALQLAFFNANGYESWENVWGLWNGMTSRDAESIRRVATLLRFFGEHNFTRNYAPASGWVPHTTEALGEAVHASRFEQQMAGSEATGSSGPVLRLEDGDHGRADSSIFVDAYHGVLLRPTRVVRSARAAAGAPVTPVTSPAAPASSRASVELSFELEAYGFGAIVEIRNGSTTPPPALASLMTKMRAMSAVPLAQLDDTWRPLTQTMEPVPSSELASAAEPPPPEMVAVPRNERWLFAVAGVEVEGGCDPNDDPEGVCCRDECSRWEGANPPQVVDCQCGMEAADDAGNDVQFPWESHPRRNHRAVLDLGPFWIDRTPVTREAYRRYLLTSGYRPVDMRGFLPQWKPAAEQAARSDQAVGGAWTFPPDFPSGTGALPVTGVSHEEADEYCRALGKRLPTTYEWQYSAQGNSTRRYPWGDVLDTRRFPKREKPDGSRNISWTGPAPVDAFDGKSPFGMADVVGNVWQWTATHFVDSHTRSVILRGSSSYVPGTNGSEGVKFDWYFQPSLELNTHNRWLAQQGLRSYSRAATVGFRCLKDVPGGAPAPFHYRSATPRPRRP</sequence>
<protein>
    <submittedName>
        <fullName evidence="2">Sulfatase-modifying factor protein</fullName>
    </submittedName>
</protein>
<keyword evidence="3" id="KW-1185">Reference proteome</keyword>
<dbReference type="InterPro" id="IPR005532">
    <property type="entry name" value="SUMF_dom"/>
</dbReference>
<dbReference type="OrthoDB" id="659at2759"/>
<organism evidence="2 3">
    <name type="scientific">Chrysochromulina tobinii</name>
    <dbReference type="NCBI Taxonomy" id="1460289"/>
    <lineage>
        <taxon>Eukaryota</taxon>
        <taxon>Haptista</taxon>
        <taxon>Haptophyta</taxon>
        <taxon>Prymnesiophyceae</taxon>
        <taxon>Prymnesiales</taxon>
        <taxon>Chrysochromulinaceae</taxon>
        <taxon>Chrysochromulina</taxon>
    </lineage>
</organism>
<dbReference type="Gene3D" id="3.90.1580.10">
    <property type="entry name" value="paralog of FGE (formylglycine-generating enzyme)"/>
    <property type="match status" value="1"/>
</dbReference>
<dbReference type="EMBL" id="JWZX01000356">
    <property type="protein sequence ID" value="KOO53155.1"/>
    <property type="molecule type" value="Genomic_DNA"/>
</dbReference>
<reference evidence="3" key="1">
    <citation type="journal article" date="2015" name="PLoS Genet.">
        <title>Genome Sequence and Transcriptome Analyses of Chrysochromulina tobin: Metabolic Tools for Enhanced Algal Fitness in the Prominent Order Prymnesiales (Haptophyceae).</title>
        <authorList>
            <person name="Hovde B.T."/>
            <person name="Deodato C.R."/>
            <person name="Hunsperger H.M."/>
            <person name="Ryken S.A."/>
            <person name="Yost W."/>
            <person name="Jha R.K."/>
            <person name="Patterson J."/>
            <person name="Monnat R.J. Jr."/>
            <person name="Barlow S.B."/>
            <person name="Starkenburg S.R."/>
            <person name="Cattolico R.A."/>
        </authorList>
    </citation>
    <scope>NUCLEOTIDE SEQUENCE</scope>
    <source>
        <strain evidence="3">CCMP291</strain>
    </source>
</reference>
<evidence type="ECO:0000259" key="1">
    <source>
        <dbReference type="Pfam" id="PF03781"/>
    </source>
</evidence>
<comment type="caution">
    <text evidence="2">The sequence shown here is derived from an EMBL/GenBank/DDBJ whole genome shotgun (WGS) entry which is preliminary data.</text>
</comment>
<dbReference type="AlphaFoldDB" id="A0A0M0LQ11"/>
<gene>
    <name evidence="2" type="ORF">Ctob_011554</name>
</gene>
<feature type="domain" description="Sulfatase-modifying factor enzyme-like" evidence="1">
    <location>
        <begin position="557"/>
        <end position="785"/>
    </location>
</feature>
<name>A0A0M0LQ11_9EUKA</name>
<dbReference type="PANTHER" id="PTHR23150:SF19">
    <property type="entry name" value="FORMYLGLYCINE-GENERATING ENZYME"/>
    <property type="match status" value="1"/>
</dbReference>
<evidence type="ECO:0000313" key="2">
    <source>
        <dbReference type="EMBL" id="KOO53155.1"/>
    </source>
</evidence>
<dbReference type="InterPro" id="IPR042095">
    <property type="entry name" value="SUMF_sf"/>
</dbReference>
<dbReference type="SUPFAM" id="SSF56436">
    <property type="entry name" value="C-type lectin-like"/>
    <property type="match status" value="1"/>
</dbReference>
<dbReference type="Pfam" id="PF03781">
    <property type="entry name" value="FGE-sulfatase"/>
    <property type="match status" value="1"/>
</dbReference>
<dbReference type="GO" id="GO:0120147">
    <property type="term" value="F:formylglycine-generating oxidase activity"/>
    <property type="evidence" value="ECO:0007669"/>
    <property type="project" value="TreeGrafter"/>
</dbReference>
<dbReference type="Proteomes" id="UP000037460">
    <property type="component" value="Unassembled WGS sequence"/>
</dbReference>
<accession>A0A0M0LQ11</accession>
<dbReference type="InterPro" id="IPR016187">
    <property type="entry name" value="CTDL_fold"/>
</dbReference>
<dbReference type="PANTHER" id="PTHR23150">
    <property type="entry name" value="SULFATASE MODIFYING FACTOR 1, 2"/>
    <property type="match status" value="1"/>
</dbReference>
<evidence type="ECO:0000313" key="3">
    <source>
        <dbReference type="Proteomes" id="UP000037460"/>
    </source>
</evidence>
<proteinExistence type="predicted"/>
<dbReference type="InterPro" id="IPR051043">
    <property type="entry name" value="Sulfatase_Mod_Factor_Kinase"/>
</dbReference>